<name>A0AA51MND7_9GAMM</name>
<dbReference type="RefSeq" id="WP_308135170.1">
    <property type="nucleotide sequence ID" value="NZ_CP133217.1"/>
</dbReference>
<evidence type="ECO:0000313" key="1">
    <source>
        <dbReference type="EMBL" id="MDQ5769278.1"/>
    </source>
</evidence>
<reference evidence="2 3" key="1">
    <citation type="submission" date="2023-08" db="EMBL/GenBank/DDBJ databases">
        <title>New molecular markers tilS and rpoB for phylogenetic and monitoring studies of the genus Thiothrix biodiversity.</title>
        <authorList>
            <person name="Ravin N.V."/>
            <person name="Smolyakov D."/>
            <person name="Markov N.D."/>
            <person name="Beletsky A.V."/>
            <person name="Mardanov A.V."/>
            <person name="Rudenko T.S."/>
            <person name="Grabovich M.Y."/>
        </authorList>
    </citation>
    <scope>NUCLEOTIDE SEQUENCE</scope>
    <source>
        <strain evidence="2">DNT52</strain>
        <strain evidence="1 3">H33</strain>
    </source>
</reference>
<dbReference type="AlphaFoldDB" id="A0AA51MND7"/>
<dbReference type="EMBL" id="JAVFKN010000015">
    <property type="protein sequence ID" value="MDQ5769278.1"/>
    <property type="molecule type" value="Genomic_DNA"/>
</dbReference>
<proteinExistence type="predicted"/>
<evidence type="ECO:0000313" key="2">
    <source>
        <dbReference type="EMBL" id="WML86261.1"/>
    </source>
</evidence>
<dbReference type="EMBL" id="CP133217">
    <property type="protein sequence ID" value="WML86261.1"/>
    <property type="molecule type" value="Genomic_DNA"/>
</dbReference>
<protein>
    <submittedName>
        <fullName evidence="2">Uncharacterized protein</fullName>
    </submittedName>
</protein>
<sequence>MSPTPNHNNTPYREVSPLKSVASIIVLLTCCMVDAVSAKTQDNVHYTINIPVAISVDTEAIPTPVAAGETLALHWRVYSNNAFRYQFSGTTKDESGNELAYPSLYKKEVDASGKQVADRYEVLDTQFGVEVSDYGSVQYRDQWGKGQMASGNAPDLVKLPHDPLSPSGSMGRIMTADATNEARIALYAISKADAADQSGLYHTEVKLTITAEEQ</sequence>
<evidence type="ECO:0000313" key="3">
    <source>
        <dbReference type="Proteomes" id="UP001223336"/>
    </source>
</evidence>
<keyword evidence="3" id="KW-1185">Reference proteome</keyword>
<accession>A0AA51MND7</accession>
<dbReference type="Proteomes" id="UP001229862">
    <property type="component" value="Chromosome"/>
</dbReference>
<gene>
    <name evidence="1" type="ORF">RCC75_12110</name>
    <name evidence="2" type="ORF">RCG00_18455</name>
</gene>
<organism evidence="2">
    <name type="scientific">Thiothrix subterranea</name>
    <dbReference type="NCBI Taxonomy" id="2735563"/>
    <lineage>
        <taxon>Bacteria</taxon>
        <taxon>Pseudomonadati</taxon>
        <taxon>Pseudomonadota</taxon>
        <taxon>Gammaproteobacteria</taxon>
        <taxon>Thiotrichales</taxon>
        <taxon>Thiotrichaceae</taxon>
        <taxon>Thiothrix</taxon>
    </lineage>
</organism>
<dbReference type="Proteomes" id="UP001223336">
    <property type="component" value="Unassembled WGS sequence"/>
</dbReference>